<dbReference type="AlphaFoldDB" id="A0A1L9P9N2"/>
<organism evidence="1 2">
    <name type="scientific">Aspergillus versicolor CBS 583.65</name>
    <dbReference type="NCBI Taxonomy" id="1036611"/>
    <lineage>
        <taxon>Eukaryota</taxon>
        <taxon>Fungi</taxon>
        <taxon>Dikarya</taxon>
        <taxon>Ascomycota</taxon>
        <taxon>Pezizomycotina</taxon>
        <taxon>Eurotiomycetes</taxon>
        <taxon>Eurotiomycetidae</taxon>
        <taxon>Eurotiales</taxon>
        <taxon>Aspergillaceae</taxon>
        <taxon>Aspergillus</taxon>
        <taxon>Aspergillus subgen. Nidulantes</taxon>
    </lineage>
</organism>
<dbReference type="RefSeq" id="XP_040663945.1">
    <property type="nucleotide sequence ID" value="XM_040813154.1"/>
</dbReference>
<protein>
    <submittedName>
        <fullName evidence="1">Uncharacterized protein</fullName>
    </submittedName>
</protein>
<evidence type="ECO:0000313" key="1">
    <source>
        <dbReference type="EMBL" id="OJI98182.1"/>
    </source>
</evidence>
<dbReference type="Proteomes" id="UP000184073">
    <property type="component" value="Unassembled WGS sequence"/>
</dbReference>
<sequence length="215" mass="24170">MPSFCLVADCCRDHLSPLRSVLRRGFQSQYIPNHGKRCTEARMPPQYLLLFATVQGQLRVSAYVEFDAVLSPASALSYYDSVILSHHRWRFRRSSSDRWPEARTLFESRAPYAPRWAYSPACLPKLDTAKPGPISPLKCLKHRKPIGLACRTTIPSVNITLSHGVMIIRPFTQSGVCPLYMGCTCISSHPYRNAKQTKDDLLKNPISTGMTAAKD</sequence>
<accession>A0A1L9P9N2</accession>
<dbReference type="EMBL" id="KV878126">
    <property type="protein sequence ID" value="OJI98182.1"/>
    <property type="molecule type" value="Genomic_DNA"/>
</dbReference>
<name>A0A1L9P9N2_ASPVE</name>
<evidence type="ECO:0000313" key="2">
    <source>
        <dbReference type="Proteomes" id="UP000184073"/>
    </source>
</evidence>
<reference evidence="2" key="1">
    <citation type="journal article" date="2017" name="Genome Biol.">
        <title>Comparative genomics reveals high biological diversity and specific adaptations in the industrially and medically important fungal genus Aspergillus.</title>
        <authorList>
            <person name="de Vries R.P."/>
            <person name="Riley R."/>
            <person name="Wiebenga A."/>
            <person name="Aguilar-Osorio G."/>
            <person name="Amillis S."/>
            <person name="Uchima C.A."/>
            <person name="Anderluh G."/>
            <person name="Asadollahi M."/>
            <person name="Askin M."/>
            <person name="Barry K."/>
            <person name="Battaglia E."/>
            <person name="Bayram O."/>
            <person name="Benocci T."/>
            <person name="Braus-Stromeyer S.A."/>
            <person name="Caldana C."/>
            <person name="Canovas D."/>
            <person name="Cerqueira G.C."/>
            <person name="Chen F."/>
            <person name="Chen W."/>
            <person name="Choi C."/>
            <person name="Clum A."/>
            <person name="Dos Santos R.A."/>
            <person name="Damasio A.R."/>
            <person name="Diallinas G."/>
            <person name="Emri T."/>
            <person name="Fekete E."/>
            <person name="Flipphi M."/>
            <person name="Freyberg S."/>
            <person name="Gallo A."/>
            <person name="Gournas C."/>
            <person name="Habgood R."/>
            <person name="Hainaut M."/>
            <person name="Harispe M.L."/>
            <person name="Henrissat B."/>
            <person name="Hilden K.S."/>
            <person name="Hope R."/>
            <person name="Hossain A."/>
            <person name="Karabika E."/>
            <person name="Karaffa L."/>
            <person name="Karanyi Z."/>
            <person name="Krasevec N."/>
            <person name="Kuo A."/>
            <person name="Kusch H."/>
            <person name="LaButti K."/>
            <person name="Lagendijk E.L."/>
            <person name="Lapidus A."/>
            <person name="Levasseur A."/>
            <person name="Lindquist E."/>
            <person name="Lipzen A."/>
            <person name="Logrieco A.F."/>
            <person name="MacCabe A."/>
            <person name="Maekelae M.R."/>
            <person name="Malavazi I."/>
            <person name="Melin P."/>
            <person name="Meyer V."/>
            <person name="Mielnichuk N."/>
            <person name="Miskei M."/>
            <person name="Molnar A.P."/>
            <person name="Mule G."/>
            <person name="Ngan C.Y."/>
            <person name="Orejas M."/>
            <person name="Orosz E."/>
            <person name="Ouedraogo J.P."/>
            <person name="Overkamp K.M."/>
            <person name="Park H.-S."/>
            <person name="Perrone G."/>
            <person name="Piumi F."/>
            <person name="Punt P.J."/>
            <person name="Ram A.F."/>
            <person name="Ramon A."/>
            <person name="Rauscher S."/>
            <person name="Record E."/>
            <person name="Riano-Pachon D.M."/>
            <person name="Robert V."/>
            <person name="Roehrig J."/>
            <person name="Ruller R."/>
            <person name="Salamov A."/>
            <person name="Salih N.S."/>
            <person name="Samson R.A."/>
            <person name="Sandor E."/>
            <person name="Sanguinetti M."/>
            <person name="Schuetze T."/>
            <person name="Sepcic K."/>
            <person name="Shelest E."/>
            <person name="Sherlock G."/>
            <person name="Sophianopoulou V."/>
            <person name="Squina F.M."/>
            <person name="Sun H."/>
            <person name="Susca A."/>
            <person name="Todd R.B."/>
            <person name="Tsang A."/>
            <person name="Unkles S.E."/>
            <person name="van de Wiele N."/>
            <person name="van Rossen-Uffink D."/>
            <person name="Oliveira J.V."/>
            <person name="Vesth T.C."/>
            <person name="Visser J."/>
            <person name="Yu J.-H."/>
            <person name="Zhou M."/>
            <person name="Andersen M.R."/>
            <person name="Archer D.B."/>
            <person name="Baker S.E."/>
            <person name="Benoit I."/>
            <person name="Brakhage A.A."/>
            <person name="Braus G.H."/>
            <person name="Fischer R."/>
            <person name="Frisvad J.C."/>
            <person name="Goldman G.H."/>
            <person name="Houbraken J."/>
            <person name="Oakley B."/>
            <person name="Pocsi I."/>
            <person name="Scazzocchio C."/>
            <person name="Seiboth B."/>
            <person name="vanKuyk P.A."/>
            <person name="Wortman J."/>
            <person name="Dyer P.S."/>
            <person name="Grigoriev I.V."/>
        </authorList>
    </citation>
    <scope>NUCLEOTIDE SEQUENCE [LARGE SCALE GENOMIC DNA]</scope>
    <source>
        <strain evidence="2">CBS 583.65</strain>
    </source>
</reference>
<proteinExistence type="predicted"/>
<keyword evidence="2" id="KW-1185">Reference proteome</keyword>
<dbReference type="VEuPathDB" id="FungiDB:ASPVEDRAFT_448538"/>
<gene>
    <name evidence="1" type="ORF">ASPVEDRAFT_448538</name>
</gene>
<dbReference type="GeneID" id="63728665"/>